<accession>A0A5B8U3J6</accession>
<sequence>MDAKALWIPSPGVAELRPTTAPDPGPGEIRVRAIASGISSGTEMVLYHGLGPGGQAMTPSTCEGRWDLPVKYGYQSVGRVIDAGRDSGFSGGELVFCRFPHQDVYTIDATDPELVDRIPEFDPPEIAVLGNNVDVALTALLDVPVRLGDVVVVTGLGIVGMFCALLARRTAGRLVVVDPYAHRRDIALRLGADVAVEPAGAVAAVLEASDGRGSDISIEASGAASGLQLAIDCSGLEATVCVVGWYGAKEIPLVLAPQFYSQRLKLVSSSVLYAGSGLQPRWDLGRKLQTALELLPTLHPEEMISHRIPFAQAPDAFRLLDEHPEQTLAVTLDYT</sequence>
<proteinExistence type="inferred from homology"/>
<protein>
    <submittedName>
        <fullName evidence="7">Zinc-binding dehydrogenase</fullName>
    </submittedName>
</protein>
<feature type="domain" description="Alcohol dehydrogenase-like C-terminal" evidence="6">
    <location>
        <begin position="159"/>
        <end position="271"/>
    </location>
</feature>
<reference evidence="7 8" key="1">
    <citation type="journal article" date="2018" name="J. Microbiol.">
        <title>Baekduia soli gen. nov., sp. nov., a novel bacterium isolated from the soil of Baekdu Mountain and proposal of a novel family name, Baekduiaceae fam. nov.</title>
        <authorList>
            <person name="An D.S."/>
            <person name="Siddiqi M.Z."/>
            <person name="Kim K.H."/>
            <person name="Yu H.S."/>
            <person name="Im W.T."/>
        </authorList>
    </citation>
    <scope>NUCLEOTIDE SEQUENCE [LARGE SCALE GENOMIC DNA]</scope>
    <source>
        <strain evidence="7 8">BR7-21</strain>
    </source>
</reference>
<dbReference type="Proteomes" id="UP000321805">
    <property type="component" value="Chromosome"/>
</dbReference>
<dbReference type="InterPro" id="IPR011032">
    <property type="entry name" value="GroES-like_sf"/>
</dbReference>
<dbReference type="GO" id="GO:0046872">
    <property type="term" value="F:metal ion binding"/>
    <property type="evidence" value="ECO:0007669"/>
    <property type="project" value="UniProtKB-KW"/>
</dbReference>
<evidence type="ECO:0000256" key="4">
    <source>
        <dbReference type="ARBA" id="ARBA00022833"/>
    </source>
</evidence>
<dbReference type="AlphaFoldDB" id="A0A5B8U3J6"/>
<evidence type="ECO:0000256" key="1">
    <source>
        <dbReference type="ARBA" id="ARBA00001947"/>
    </source>
</evidence>
<evidence type="ECO:0000256" key="5">
    <source>
        <dbReference type="ARBA" id="ARBA00023002"/>
    </source>
</evidence>
<dbReference type="SUPFAM" id="SSF50129">
    <property type="entry name" value="GroES-like"/>
    <property type="match status" value="1"/>
</dbReference>
<evidence type="ECO:0000256" key="3">
    <source>
        <dbReference type="ARBA" id="ARBA00022723"/>
    </source>
</evidence>
<dbReference type="Gene3D" id="3.40.50.720">
    <property type="entry name" value="NAD(P)-binding Rossmann-like Domain"/>
    <property type="match status" value="1"/>
</dbReference>
<dbReference type="InterPro" id="IPR036291">
    <property type="entry name" value="NAD(P)-bd_dom_sf"/>
</dbReference>
<evidence type="ECO:0000313" key="8">
    <source>
        <dbReference type="Proteomes" id="UP000321805"/>
    </source>
</evidence>
<keyword evidence="8" id="KW-1185">Reference proteome</keyword>
<dbReference type="OrthoDB" id="9781588at2"/>
<dbReference type="EMBL" id="CP042430">
    <property type="protein sequence ID" value="QEC47563.1"/>
    <property type="molecule type" value="Genomic_DNA"/>
</dbReference>
<keyword evidence="3" id="KW-0479">Metal-binding</keyword>
<gene>
    <name evidence="7" type="ORF">FSW04_08210</name>
</gene>
<comment type="similarity">
    <text evidence="2">Belongs to the zinc-containing alcohol dehydrogenase family.</text>
</comment>
<evidence type="ECO:0000259" key="6">
    <source>
        <dbReference type="Pfam" id="PF00107"/>
    </source>
</evidence>
<dbReference type="Gene3D" id="3.90.180.10">
    <property type="entry name" value="Medium-chain alcohol dehydrogenases, catalytic domain"/>
    <property type="match status" value="2"/>
</dbReference>
<dbReference type="GO" id="GO:0016491">
    <property type="term" value="F:oxidoreductase activity"/>
    <property type="evidence" value="ECO:0007669"/>
    <property type="project" value="UniProtKB-KW"/>
</dbReference>
<organism evidence="7 8">
    <name type="scientific">Baekduia soli</name>
    <dbReference type="NCBI Taxonomy" id="496014"/>
    <lineage>
        <taxon>Bacteria</taxon>
        <taxon>Bacillati</taxon>
        <taxon>Actinomycetota</taxon>
        <taxon>Thermoleophilia</taxon>
        <taxon>Solirubrobacterales</taxon>
        <taxon>Baekduiaceae</taxon>
        <taxon>Baekduia</taxon>
    </lineage>
</organism>
<evidence type="ECO:0000256" key="2">
    <source>
        <dbReference type="ARBA" id="ARBA00008072"/>
    </source>
</evidence>
<dbReference type="SUPFAM" id="SSF51735">
    <property type="entry name" value="NAD(P)-binding Rossmann-fold domains"/>
    <property type="match status" value="1"/>
</dbReference>
<evidence type="ECO:0000313" key="7">
    <source>
        <dbReference type="EMBL" id="QEC47563.1"/>
    </source>
</evidence>
<comment type="cofactor">
    <cofactor evidence="1">
        <name>Zn(2+)</name>
        <dbReference type="ChEBI" id="CHEBI:29105"/>
    </cofactor>
</comment>
<dbReference type="InterPro" id="IPR013149">
    <property type="entry name" value="ADH-like_C"/>
</dbReference>
<keyword evidence="5" id="KW-0560">Oxidoreductase</keyword>
<name>A0A5B8U3J6_9ACTN</name>
<dbReference type="CDD" id="cd08255">
    <property type="entry name" value="2-desacetyl-2-hydroxyethyl_bacteriochlorophyllide_like"/>
    <property type="match status" value="1"/>
</dbReference>
<dbReference type="Pfam" id="PF00107">
    <property type="entry name" value="ADH_zinc_N"/>
    <property type="match status" value="1"/>
</dbReference>
<dbReference type="KEGG" id="bsol:FSW04_08210"/>
<dbReference type="PANTHER" id="PTHR43350">
    <property type="entry name" value="NAD-DEPENDENT ALCOHOL DEHYDROGENASE"/>
    <property type="match status" value="1"/>
</dbReference>
<keyword evidence="4" id="KW-0862">Zinc</keyword>
<dbReference type="RefSeq" id="WP_146918161.1">
    <property type="nucleotide sequence ID" value="NZ_CP042430.1"/>
</dbReference>
<dbReference type="PANTHER" id="PTHR43350:SF19">
    <property type="entry name" value="D-GULOSIDE 3-DEHYDROGENASE"/>
    <property type="match status" value="1"/>
</dbReference>